<proteinExistence type="predicted"/>
<dbReference type="EMBL" id="JAIWYP010000011">
    <property type="protein sequence ID" value="KAH3739492.1"/>
    <property type="molecule type" value="Genomic_DNA"/>
</dbReference>
<sequence>MLISFCDISCVNGYNTDDESRILGPCRLYCEISDLVPNIDSPFCDRRCLVDQCNNGCSMYHMAVSERPCLSVCDNWMRENQTDVGRSPNSVIQLKVQTCTRGCGIGLEEFYKSVVGSKYPM</sequence>
<evidence type="ECO:0000313" key="1">
    <source>
        <dbReference type="EMBL" id="KAH3739492.1"/>
    </source>
</evidence>
<dbReference type="AlphaFoldDB" id="A0A9D4I0L5"/>
<evidence type="ECO:0000313" key="2">
    <source>
        <dbReference type="Proteomes" id="UP000828390"/>
    </source>
</evidence>
<keyword evidence="2" id="KW-1185">Reference proteome</keyword>
<reference evidence="1" key="2">
    <citation type="submission" date="2020-11" db="EMBL/GenBank/DDBJ databases">
        <authorList>
            <person name="McCartney M.A."/>
            <person name="Auch B."/>
            <person name="Kono T."/>
            <person name="Mallez S."/>
            <person name="Becker A."/>
            <person name="Gohl D.M."/>
            <person name="Silverstein K.A.T."/>
            <person name="Koren S."/>
            <person name="Bechman K.B."/>
            <person name="Herman A."/>
            <person name="Abrahante J.E."/>
            <person name="Garbe J."/>
        </authorList>
    </citation>
    <scope>NUCLEOTIDE SEQUENCE</scope>
    <source>
        <strain evidence="1">Duluth1</strain>
        <tissue evidence="1">Whole animal</tissue>
    </source>
</reference>
<name>A0A9D4I0L5_DREPO</name>
<comment type="caution">
    <text evidence="1">The sequence shown here is derived from an EMBL/GenBank/DDBJ whole genome shotgun (WGS) entry which is preliminary data.</text>
</comment>
<gene>
    <name evidence="1" type="ORF">DPMN_046144</name>
</gene>
<dbReference type="Proteomes" id="UP000828390">
    <property type="component" value="Unassembled WGS sequence"/>
</dbReference>
<reference evidence="1" key="1">
    <citation type="journal article" date="2019" name="bioRxiv">
        <title>The Genome of the Zebra Mussel, Dreissena polymorpha: A Resource for Invasive Species Research.</title>
        <authorList>
            <person name="McCartney M.A."/>
            <person name="Auch B."/>
            <person name="Kono T."/>
            <person name="Mallez S."/>
            <person name="Zhang Y."/>
            <person name="Obille A."/>
            <person name="Becker A."/>
            <person name="Abrahante J.E."/>
            <person name="Garbe J."/>
            <person name="Badalamenti J.P."/>
            <person name="Herman A."/>
            <person name="Mangelson H."/>
            <person name="Liachko I."/>
            <person name="Sullivan S."/>
            <person name="Sone E.D."/>
            <person name="Koren S."/>
            <person name="Silverstein K.A.T."/>
            <person name="Beckman K.B."/>
            <person name="Gohl D.M."/>
        </authorList>
    </citation>
    <scope>NUCLEOTIDE SEQUENCE</scope>
    <source>
        <strain evidence="1">Duluth1</strain>
        <tissue evidence="1">Whole animal</tissue>
    </source>
</reference>
<protein>
    <submittedName>
        <fullName evidence="1">Uncharacterized protein</fullName>
    </submittedName>
</protein>
<organism evidence="1 2">
    <name type="scientific">Dreissena polymorpha</name>
    <name type="common">Zebra mussel</name>
    <name type="synonym">Mytilus polymorpha</name>
    <dbReference type="NCBI Taxonomy" id="45954"/>
    <lineage>
        <taxon>Eukaryota</taxon>
        <taxon>Metazoa</taxon>
        <taxon>Spiralia</taxon>
        <taxon>Lophotrochozoa</taxon>
        <taxon>Mollusca</taxon>
        <taxon>Bivalvia</taxon>
        <taxon>Autobranchia</taxon>
        <taxon>Heteroconchia</taxon>
        <taxon>Euheterodonta</taxon>
        <taxon>Imparidentia</taxon>
        <taxon>Neoheterodontei</taxon>
        <taxon>Myida</taxon>
        <taxon>Dreissenoidea</taxon>
        <taxon>Dreissenidae</taxon>
        <taxon>Dreissena</taxon>
    </lineage>
</organism>
<accession>A0A9D4I0L5</accession>